<sequence length="401" mass="43424">MAVTSLVLGLTAAVPQSAATAADPVPQPETAALLDAGRDYLQNRADLVTTSHSTARSAGASVAMTAPMAADARQEEAALTERGALLQAVNGGYRAAEVSVTPDHVYVNGDRAVVDLVEDTKLYFPEAAPGEPQYEEYILPHTLTYSRDTATGRWLLNKDVPKIDPNGPAPTTQFAEPAPVPFQEPPTKPNPGEQGPNPPEPPQPEPPKGGTPASTIGGPPAGTEPKAPQASGADAPAPMSAAASYNYTAMANYADRYWRNHNGSYRTYSSDCTNFISQAMRSGGWNTTSGSATTRADNRRWFYASFSWTTSYTWAGAENWWWFASRHSGRTYMLSSVWSLGMADVLQADWNRDDVVDHTMIVTAVGGSERYLTYRSNSTHNRKLSSLLASNPYAWWYPHRT</sequence>
<evidence type="ECO:0000256" key="1">
    <source>
        <dbReference type="SAM" id="MobiDB-lite"/>
    </source>
</evidence>
<feature type="compositionally biased region" description="Pro residues" evidence="1">
    <location>
        <begin position="178"/>
        <end position="189"/>
    </location>
</feature>
<feature type="signal peptide" evidence="2">
    <location>
        <begin position="1"/>
        <end position="21"/>
    </location>
</feature>
<dbReference type="PANTHER" id="PTHR40032">
    <property type="entry name" value="EXPORTED PROTEIN-RELATED"/>
    <property type="match status" value="1"/>
</dbReference>
<reference evidence="4" key="1">
    <citation type="submission" date="2022-10" db="EMBL/GenBank/DDBJ databases">
        <title>The complete genomes of actinobacterial strains from the NBC collection.</title>
        <authorList>
            <person name="Joergensen T.S."/>
            <person name="Alvarez Arevalo M."/>
            <person name="Sterndorff E.B."/>
            <person name="Faurdal D."/>
            <person name="Vuksanovic O."/>
            <person name="Mourched A.-S."/>
            <person name="Charusanti P."/>
            <person name="Shaw S."/>
            <person name="Blin K."/>
            <person name="Weber T."/>
        </authorList>
    </citation>
    <scope>NUCLEOTIDE SEQUENCE</scope>
    <source>
        <strain evidence="4">NBC_00248</strain>
    </source>
</reference>
<feature type="domain" description="Putative amidase" evidence="3">
    <location>
        <begin position="244"/>
        <end position="393"/>
    </location>
</feature>
<dbReference type="Proteomes" id="UP001432039">
    <property type="component" value="Chromosome"/>
</dbReference>
<evidence type="ECO:0000313" key="5">
    <source>
        <dbReference type="Proteomes" id="UP001432039"/>
    </source>
</evidence>
<proteinExistence type="predicted"/>
<dbReference type="EMBL" id="CP108090">
    <property type="protein sequence ID" value="WUQ17319.1"/>
    <property type="molecule type" value="Genomic_DNA"/>
</dbReference>
<feature type="compositionally biased region" description="Pro residues" evidence="1">
    <location>
        <begin position="196"/>
        <end position="209"/>
    </location>
</feature>
<name>A0ABZ1TS75_STRVG</name>
<organism evidence="4 5">
    <name type="scientific">Streptomyces virginiae</name>
    <name type="common">Streptomyces cinnamonensis</name>
    <dbReference type="NCBI Taxonomy" id="1961"/>
    <lineage>
        <taxon>Bacteria</taxon>
        <taxon>Bacillati</taxon>
        <taxon>Actinomycetota</taxon>
        <taxon>Actinomycetes</taxon>
        <taxon>Kitasatosporales</taxon>
        <taxon>Streptomycetaceae</taxon>
        <taxon>Streptomyces</taxon>
    </lineage>
</organism>
<keyword evidence="2" id="KW-0732">Signal</keyword>
<gene>
    <name evidence="4" type="ORF">OG517_41370</name>
</gene>
<feature type="chain" id="PRO_5045191552" evidence="2">
    <location>
        <begin position="22"/>
        <end position="401"/>
    </location>
</feature>
<keyword evidence="5" id="KW-1185">Reference proteome</keyword>
<evidence type="ECO:0000259" key="3">
    <source>
        <dbReference type="Pfam" id="PF12671"/>
    </source>
</evidence>
<dbReference type="Pfam" id="PF12671">
    <property type="entry name" value="Amidase_6"/>
    <property type="match status" value="1"/>
</dbReference>
<evidence type="ECO:0000313" key="4">
    <source>
        <dbReference type="EMBL" id="WUQ17319.1"/>
    </source>
</evidence>
<feature type="region of interest" description="Disordered" evidence="1">
    <location>
        <begin position="158"/>
        <end position="238"/>
    </location>
</feature>
<evidence type="ECO:0000256" key="2">
    <source>
        <dbReference type="SAM" id="SignalP"/>
    </source>
</evidence>
<dbReference type="PANTHER" id="PTHR40032:SF1">
    <property type="entry name" value="EXPORTED PROTEIN"/>
    <property type="match status" value="1"/>
</dbReference>
<accession>A0ABZ1TS75</accession>
<dbReference type="InterPro" id="IPR024301">
    <property type="entry name" value="Amidase_6"/>
</dbReference>
<dbReference type="RefSeq" id="WP_328965541.1">
    <property type="nucleotide sequence ID" value="NZ_CP108090.1"/>
</dbReference>
<protein>
    <submittedName>
        <fullName evidence="4">Amidase domain-containing protein</fullName>
    </submittedName>
</protein>